<gene>
    <name evidence="4" type="ORF">FHX40_1750</name>
</gene>
<feature type="domain" description="HTH deoR-type" evidence="3">
    <location>
        <begin position="12"/>
        <end position="67"/>
    </location>
</feature>
<dbReference type="SUPFAM" id="SSF46785">
    <property type="entry name" value="Winged helix' DNA-binding domain"/>
    <property type="match status" value="1"/>
</dbReference>
<dbReference type="AlphaFoldDB" id="A0A543IWV0"/>
<dbReference type="InterPro" id="IPR050313">
    <property type="entry name" value="Carb_Metab_HTH_regulators"/>
</dbReference>
<evidence type="ECO:0000313" key="4">
    <source>
        <dbReference type="EMBL" id="TQM75054.1"/>
    </source>
</evidence>
<dbReference type="OrthoDB" id="7688673at2"/>
<evidence type="ECO:0000256" key="1">
    <source>
        <dbReference type="ARBA" id="ARBA00023015"/>
    </source>
</evidence>
<dbReference type="SUPFAM" id="SSF100950">
    <property type="entry name" value="NagB/RpiA/CoA transferase-like"/>
    <property type="match status" value="1"/>
</dbReference>
<evidence type="ECO:0000256" key="2">
    <source>
        <dbReference type="ARBA" id="ARBA00023163"/>
    </source>
</evidence>
<dbReference type="SMART" id="SM01134">
    <property type="entry name" value="DeoRC"/>
    <property type="match status" value="1"/>
</dbReference>
<evidence type="ECO:0000313" key="5">
    <source>
        <dbReference type="Proteomes" id="UP000319213"/>
    </source>
</evidence>
<keyword evidence="1" id="KW-0805">Transcription regulation</keyword>
<dbReference type="InterPro" id="IPR037171">
    <property type="entry name" value="NagB/RpiA_transferase-like"/>
</dbReference>
<organism evidence="4 5">
    <name type="scientific">Thermopolyspora flexuosa</name>
    <dbReference type="NCBI Taxonomy" id="103836"/>
    <lineage>
        <taxon>Bacteria</taxon>
        <taxon>Bacillati</taxon>
        <taxon>Actinomycetota</taxon>
        <taxon>Actinomycetes</taxon>
        <taxon>Streptosporangiales</taxon>
        <taxon>Streptosporangiaceae</taxon>
        <taxon>Thermopolyspora</taxon>
    </lineage>
</organism>
<dbReference type="PRINTS" id="PR00037">
    <property type="entry name" value="HTHLACR"/>
</dbReference>
<dbReference type="Gene3D" id="1.10.10.10">
    <property type="entry name" value="Winged helix-like DNA-binding domain superfamily/Winged helix DNA-binding domain"/>
    <property type="match status" value="1"/>
</dbReference>
<keyword evidence="2" id="KW-0804">Transcription</keyword>
<keyword evidence="5" id="KW-1185">Reference proteome</keyword>
<comment type="caution">
    <text evidence="4">The sequence shown here is derived from an EMBL/GenBank/DDBJ whole genome shotgun (WGS) entry which is preliminary data.</text>
</comment>
<dbReference type="PANTHER" id="PTHR30363:SF44">
    <property type="entry name" value="AGA OPERON TRANSCRIPTIONAL REPRESSOR-RELATED"/>
    <property type="match status" value="1"/>
</dbReference>
<reference evidence="4 5" key="1">
    <citation type="submission" date="2019-06" db="EMBL/GenBank/DDBJ databases">
        <title>Sequencing the genomes of 1000 actinobacteria strains.</title>
        <authorList>
            <person name="Klenk H.-P."/>
        </authorList>
    </citation>
    <scope>NUCLEOTIDE SEQUENCE [LARGE SCALE GENOMIC DNA]</scope>
    <source>
        <strain evidence="4 5">DSM 43186</strain>
    </source>
</reference>
<evidence type="ECO:0000259" key="3">
    <source>
        <dbReference type="PROSITE" id="PS51000"/>
    </source>
</evidence>
<name>A0A543IWV0_9ACTN</name>
<sequence>MSHRFRRLTPVQMERHRKTIELLERRGKVTIEELVREFGISAMTAHRDLDILQKQGLLRKVRGGAVSEAVTRASVHALDSEASWHDRARAALREKEAIAARAARELQRGMTVFMDDSTSCLPLVPYLSRLSGITVVTNSLSLTRVLVEHGLEVVMIGGTYRPAFDANVGLLAHDAIGRLRLDAVFISTPAVSGGECYHPDQDSVLVKRAALAVGDRRILLVDHSKFTRVAPYSFARLADFTLVVTDTATPEKEYRPHLPPDRIAVVEVSDALTTDVG</sequence>
<dbReference type="RefSeq" id="WP_142259131.1">
    <property type="nucleotide sequence ID" value="NZ_BMPV01000007.1"/>
</dbReference>
<proteinExistence type="predicted"/>
<dbReference type="InterPro" id="IPR036388">
    <property type="entry name" value="WH-like_DNA-bd_sf"/>
</dbReference>
<dbReference type="PROSITE" id="PS51000">
    <property type="entry name" value="HTH_DEOR_2"/>
    <property type="match status" value="1"/>
</dbReference>
<dbReference type="Pfam" id="PF00455">
    <property type="entry name" value="DeoRC"/>
    <property type="match status" value="1"/>
</dbReference>
<dbReference type="Proteomes" id="UP000319213">
    <property type="component" value="Unassembled WGS sequence"/>
</dbReference>
<dbReference type="Pfam" id="PF08220">
    <property type="entry name" value="HTH_DeoR"/>
    <property type="match status" value="1"/>
</dbReference>
<protein>
    <submittedName>
        <fullName evidence="4">DeoR family transcriptional regulator</fullName>
    </submittedName>
</protein>
<dbReference type="PANTHER" id="PTHR30363">
    <property type="entry name" value="HTH-TYPE TRANSCRIPTIONAL REGULATOR SRLR-RELATED"/>
    <property type="match status" value="1"/>
</dbReference>
<dbReference type="InterPro" id="IPR036390">
    <property type="entry name" value="WH_DNA-bd_sf"/>
</dbReference>
<dbReference type="InterPro" id="IPR014036">
    <property type="entry name" value="DeoR-like_C"/>
</dbReference>
<dbReference type="GO" id="GO:0003700">
    <property type="term" value="F:DNA-binding transcription factor activity"/>
    <property type="evidence" value="ECO:0007669"/>
    <property type="project" value="InterPro"/>
</dbReference>
<dbReference type="InterPro" id="IPR001034">
    <property type="entry name" value="DeoR_HTH"/>
</dbReference>
<dbReference type="EMBL" id="VFPQ01000001">
    <property type="protein sequence ID" value="TQM75054.1"/>
    <property type="molecule type" value="Genomic_DNA"/>
</dbReference>
<dbReference type="SMART" id="SM00420">
    <property type="entry name" value="HTH_DEOR"/>
    <property type="match status" value="1"/>
</dbReference>
<accession>A0A543IWV0</accession>